<name>A0A7J6PZ28_PEROL</name>
<proteinExistence type="predicted"/>
<reference evidence="2 3" key="1">
    <citation type="submission" date="2020-04" db="EMBL/GenBank/DDBJ databases">
        <title>Perkinsus olseni comparative genomics.</title>
        <authorList>
            <person name="Bogema D.R."/>
        </authorList>
    </citation>
    <scope>NUCLEOTIDE SEQUENCE [LARGE SCALE GENOMIC DNA]</scope>
    <source>
        <strain evidence="2">ATCC PRA-205</strain>
    </source>
</reference>
<evidence type="ECO:0000313" key="3">
    <source>
        <dbReference type="Proteomes" id="UP000574390"/>
    </source>
</evidence>
<comment type="caution">
    <text evidence="2">The sequence shown here is derived from an EMBL/GenBank/DDBJ whole genome shotgun (WGS) entry which is preliminary data.</text>
</comment>
<feature type="region of interest" description="Disordered" evidence="1">
    <location>
        <begin position="59"/>
        <end position="149"/>
    </location>
</feature>
<feature type="non-terminal residue" evidence="2">
    <location>
        <position position="1"/>
    </location>
</feature>
<evidence type="ECO:0000313" key="2">
    <source>
        <dbReference type="EMBL" id="KAF4701303.1"/>
    </source>
</evidence>
<protein>
    <submittedName>
        <fullName evidence="2">Uncharacterized protein</fullName>
    </submittedName>
</protein>
<sequence length="361" mass="39746">PLLGRLKRFQLESICVGRQLEICHTVNEFVETIMANDERVMNSTELVLYKSVYKTVYNEDPPEPESSPDDSFQRSGLLSASKDDRPSSSLEEGILPSSSASGDVSPVAGMEEGTKGGVVETTHRVSVPGKSSSSSESSPVVSPPSTSQTDLAVEMTKLRTMVQERFVGITSVLDRFATRQEQTNARLSYNESILNSKIDMLSSRFDKVGDTIMVQLYKSPLAKEVTDMREHLEKGLVSLHSLQQDVADLGRRMSAFETDASVQLPRMVPFDNTWSAYNVKASPSVDRKDIIDIADDSYVTMRKKHSSSTDDGDGSLIINKGLEGYRHDVGMSGNAFTPDDGDVKPNSFVPVPEKNDDYDKL</sequence>
<feature type="non-terminal residue" evidence="2">
    <location>
        <position position="361"/>
    </location>
</feature>
<gene>
    <name evidence="2" type="ORF">FOZ62_008459</name>
</gene>
<dbReference type="EMBL" id="JABANM010033416">
    <property type="protein sequence ID" value="KAF4701303.1"/>
    <property type="molecule type" value="Genomic_DNA"/>
</dbReference>
<evidence type="ECO:0000256" key="1">
    <source>
        <dbReference type="SAM" id="MobiDB-lite"/>
    </source>
</evidence>
<dbReference type="Proteomes" id="UP000574390">
    <property type="component" value="Unassembled WGS sequence"/>
</dbReference>
<feature type="region of interest" description="Disordered" evidence="1">
    <location>
        <begin position="330"/>
        <end position="361"/>
    </location>
</feature>
<dbReference type="AlphaFoldDB" id="A0A7J6PZ28"/>
<accession>A0A7J6PZ28</accession>
<organism evidence="2 3">
    <name type="scientific">Perkinsus olseni</name>
    <name type="common">Perkinsus atlanticus</name>
    <dbReference type="NCBI Taxonomy" id="32597"/>
    <lineage>
        <taxon>Eukaryota</taxon>
        <taxon>Sar</taxon>
        <taxon>Alveolata</taxon>
        <taxon>Perkinsozoa</taxon>
        <taxon>Perkinsea</taxon>
        <taxon>Perkinsida</taxon>
        <taxon>Perkinsidae</taxon>
        <taxon>Perkinsus</taxon>
    </lineage>
</organism>
<feature type="compositionally biased region" description="Low complexity" evidence="1">
    <location>
        <begin position="125"/>
        <end position="147"/>
    </location>
</feature>